<protein>
    <submittedName>
        <fullName evidence="2">Histidine kinase</fullName>
    </submittedName>
</protein>
<feature type="compositionally biased region" description="Polar residues" evidence="1">
    <location>
        <begin position="114"/>
        <end position="137"/>
    </location>
</feature>
<dbReference type="AlphaFoldDB" id="A0A6N9V5Y6"/>
<evidence type="ECO:0000256" key="1">
    <source>
        <dbReference type="SAM" id="MobiDB-lite"/>
    </source>
</evidence>
<comment type="caution">
    <text evidence="2">The sequence shown here is derived from an EMBL/GenBank/DDBJ whole genome shotgun (WGS) entry which is preliminary data.</text>
</comment>
<feature type="non-terminal residue" evidence="2">
    <location>
        <position position="1"/>
    </location>
</feature>
<feature type="compositionally biased region" description="Basic and acidic residues" evidence="1">
    <location>
        <begin position="86"/>
        <end position="95"/>
    </location>
</feature>
<name>A0A6N9V5Y6_STRMI</name>
<evidence type="ECO:0000313" key="2">
    <source>
        <dbReference type="EMBL" id="NEB68314.1"/>
    </source>
</evidence>
<dbReference type="GO" id="GO:0016301">
    <property type="term" value="F:kinase activity"/>
    <property type="evidence" value="ECO:0007669"/>
    <property type="project" value="UniProtKB-KW"/>
</dbReference>
<feature type="region of interest" description="Disordered" evidence="1">
    <location>
        <begin position="1"/>
        <end position="160"/>
    </location>
</feature>
<keyword evidence="2" id="KW-0808">Transferase</keyword>
<feature type="compositionally biased region" description="Low complexity" evidence="1">
    <location>
        <begin position="18"/>
        <end position="30"/>
    </location>
</feature>
<dbReference type="Proteomes" id="UP000471648">
    <property type="component" value="Unassembled WGS sequence"/>
</dbReference>
<keyword evidence="2" id="KW-0418">Kinase</keyword>
<sequence length="160" mass="16485">RHERPAESGPGGQDPDGPAFRPAPRAEAAADTVPGPRKPQAERVTDKGLPKRTPKVVQPEGAPAPARTGSLDKDDLRRRLGSFHQAAKEGRRDVEAEIAGSTGSLALADHEGVTTGTAGHESTSTAPATGTAHDTGTGQAGGRTDRRNGETGDTVEEARS</sequence>
<feature type="compositionally biased region" description="Basic and acidic residues" evidence="1">
    <location>
        <begin position="39"/>
        <end position="49"/>
    </location>
</feature>
<gene>
    <name evidence="2" type="ORF">G3I39_14855</name>
</gene>
<dbReference type="EMBL" id="JAAGME010000612">
    <property type="protein sequence ID" value="NEB68314.1"/>
    <property type="molecule type" value="Genomic_DNA"/>
</dbReference>
<evidence type="ECO:0000313" key="3">
    <source>
        <dbReference type="Proteomes" id="UP000471648"/>
    </source>
</evidence>
<organism evidence="2 3">
    <name type="scientific">Streptomyces microflavus</name>
    <name type="common">Streptomyces lipmanii</name>
    <dbReference type="NCBI Taxonomy" id="1919"/>
    <lineage>
        <taxon>Bacteria</taxon>
        <taxon>Bacillati</taxon>
        <taxon>Actinomycetota</taxon>
        <taxon>Actinomycetes</taxon>
        <taxon>Kitasatosporales</taxon>
        <taxon>Streptomycetaceae</taxon>
        <taxon>Streptomyces</taxon>
    </lineage>
</organism>
<proteinExistence type="predicted"/>
<feature type="compositionally biased region" description="Basic and acidic residues" evidence="1">
    <location>
        <begin position="143"/>
        <end position="160"/>
    </location>
</feature>
<accession>A0A6N9V5Y6</accession>
<reference evidence="2 3" key="1">
    <citation type="submission" date="2020-01" db="EMBL/GenBank/DDBJ databases">
        <title>Insect and environment-associated Actinomycetes.</title>
        <authorList>
            <person name="Currrie C."/>
            <person name="Chevrette M."/>
            <person name="Carlson C."/>
            <person name="Stubbendieck R."/>
            <person name="Wendt-Pienkowski E."/>
        </authorList>
    </citation>
    <scope>NUCLEOTIDE SEQUENCE [LARGE SCALE GENOMIC DNA]</scope>
    <source>
        <strain evidence="2 3">SID14438</strain>
    </source>
</reference>